<sequence>MALTSEEKNLLKRLASGAFDGFVGDDLTTTGGSTVWKQIKNGVPAMFKQGPSRKFFNGKENERIAGVLHALQEWATDEQKLEFLKKFGWLMKDEAVNAYSAKFKPKK</sequence>
<dbReference type="EMBL" id="JACJVN010000013">
    <property type="protein sequence ID" value="MBB6676201.1"/>
    <property type="molecule type" value="Genomic_DNA"/>
</dbReference>
<dbReference type="Proteomes" id="UP000574133">
    <property type="component" value="Unassembled WGS sequence"/>
</dbReference>
<organism evidence="1 2">
    <name type="scientific">Cohnella lubricantis</name>
    <dbReference type="NCBI Taxonomy" id="2163172"/>
    <lineage>
        <taxon>Bacteria</taxon>
        <taxon>Bacillati</taxon>
        <taxon>Bacillota</taxon>
        <taxon>Bacilli</taxon>
        <taxon>Bacillales</taxon>
        <taxon>Paenibacillaceae</taxon>
        <taxon>Cohnella</taxon>
    </lineage>
</organism>
<accession>A0A841TCL9</accession>
<gene>
    <name evidence="1" type="ORF">H4Q31_02550</name>
</gene>
<dbReference type="AlphaFoldDB" id="A0A841TCL9"/>
<keyword evidence="2" id="KW-1185">Reference proteome</keyword>
<evidence type="ECO:0000313" key="2">
    <source>
        <dbReference type="Proteomes" id="UP000574133"/>
    </source>
</evidence>
<name>A0A841TCL9_9BACL</name>
<comment type="caution">
    <text evidence="1">The sequence shown here is derived from an EMBL/GenBank/DDBJ whole genome shotgun (WGS) entry which is preliminary data.</text>
</comment>
<evidence type="ECO:0000313" key="1">
    <source>
        <dbReference type="EMBL" id="MBB6676201.1"/>
    </source>
</evidence>
<proteinExistence type="predicted"/>
<reference evidence="1 2" key="1">
    <citation type="submission" date="2020-08" db="EMBL/GenBank/DDBJ databases">
        <title>Cohnella phylogeny.</title>
        <authorList>
            <person name="Dunlap C."/>
        </authorList>
    </citation>
    <scope>NUCLEOTIDE SEQUENCE [LARGE SCALE GENOMIC DNA]</scope>
    <source>
        <strain evidence="1 2">DSM 103658</strain>
    </source>
</reference>
<dbReference type="RefSeq" id="WP_185177509.1">
    <property type="nucleotide sequence ID" value="NZ_CBCSEP010000002.1"/>
</dbReference>
<protein>
    <submittedName>
        <fullName evidence="1">Uncharacterized protein</fullName>
    </submittedName>
</protein>